<evidence type="ECO:0008006" key="4">
    <source>
        <dbReference type="Google" id="ProtNLM"/>
    </source>
</evidence>
<protein>
    <recommendedName>
        <fullName evidence="4">Prepilin-type N-terminal cleavage/methylation domain-containing protein</fullName>
    </recommendedName>
</protein>
<keyword evidence="1" id="KW-1133">Transmembrane helix</keyword>
<keyword evidence="3" id="KW-1185">Reference proteome</keyword>
<dbReference type="PROSITE" id="PS00409">
    <property type="entry name" value="PROKAR_NTER_METHYL"/>
    <property type="match status" value="1"/>
</dbReference>
<accession>A0A366H0H1</accession>
<dbReference type="Pfam" id="PF07963">
    <property type="entry name" value="N_methyl"/>
    <property type="match status" value="1"/>
</dbReference>
<reference evidence="2 3" key="1">
    <citation type="submission" date="2018-06" db="EMBL/GenBank/DDBJ databases">
        <title>Genomic Encyclopedia of Type Strains, Phase IV (KMG-IV): sequencing the most valuable type-strain genomes for metagenomic binning, comparative biology and taxonomic classification.</title>
        <authorList>
            <person name="Goeker M."/>
        </authorList>
    </citation>
    <scope>NUCLEOTIDE SEQUENCE [LARGE SCALE GENOMIC DNA]</scope>
    <source>
        <strain evidence="2 3">DSM 25532</strain>
    </source>
</reference>
<proteinExistence type="predicted"/>
<gene>
    <name evidence="2" type="ORF">DES53_1228</name>
</gene>
<feature type="transmembrane region" description="Helical" evidence="1">
    <location>
        <begin position="20"/>
        <end position="38"/>
    </location>
</feature>
<organism evidence="2 3">
    <name type="scientific">Roseimicrobium gellanilyticum</name>
    <dbReference type="NCBI Taxonomy" id="748857"/>
    <lineage>
        <taxon>Bacteria</taxon>
        <taxon>Pseudomonadati</taxon>
        <taxon>Verrucomicrobiota</taxon>
        <taxon>Verrucomicrobiia</taxon>
        <taxon>Verrucomicrobiales</taxon>
        <taxon>Verrucomicrobiaceae</taxon>
        <taxon>Roseimicrobium</taxon>
    </lineage>
</organism>
<dbReference type="AlphaFoldDB" id="A0A366H0H1"/>
<evidence type="ECO:0000256" key="1">
    <source>
        <dbReference type="SAM" id="Phobius"/>
    </source>
</evidence>
<name>A0A366H0H1_9BACT</name>
<dbReference type="Proteomes" id="UP000253426">
    <property type="component" value="Unassembled WGS sequence"/>
</dbReference>
<dbReference type="RefSeq" id="WP_113962337.1">
    <property type="nucleotide sequence ID" value="NZ_QNRR01000022.1"/>
</dbReference>
<dbReference type="InterPro" id="IPR012902">
    <property type="entry name" value="N_methyl_site"/>
</dbReference>
<evidence type="ECO:0000313" key="3">
    <source>
        <dbReference type="Proteomes" id="UP000253426"/>
    </source>
</evidence>
<evidence type="ECO:0000313" key="2">
    <source>
        <dbReference type="EMBL" id="RBP35341.1"/>
    </source>
</evidence>
<dbReference type="OrthoDB" id="193740at2"/>
<keyword evidence="1" id="KW-0472">Membrane</keyword>
<keyword evidence="1" id="KW-0812">Transmembrane</keyword>
<comment type="caution">
    <text evidence="2">The sequence shown here is derived from an EMBL/GenBank/DDBJ whole genome shotgun (WGS) entry which is preliminary data.</text>
</comment>
<dbReference type="EMBL" id="QNRR01000022">
    <property type="protein sequence ID" value="RBP35341.1"/>
    <property type="molecule type" value="Genomic_DNA"/>
</dbReference>
<sequence>MMNTRGASHPRHDLRAGFTLLEAMLAVFIFGMAAVALMEAINSSGRISLDARARGNIQMRLDNMLLEATRDPMWSVDTRAQAGTERTVREHGFTYIIKREPIELKNQDGQLLQGLYLVQVKALWMEGGREQSAIAETWAYPLMFRPPNLMQAP</sequence>